<feature type="non-terminal residue" evidence="4">
    <location>
        <position position="1"/>
    </location>
</feature>
<dbReference type="SUPFAM" id="SSF56112">
    <property type="entry name" value="Protein kinase-like (PK-like)"/>
    <property type="match status" value="1"/>
</dbReference>
<dbReference type="GO" id="GO:0004674">
    <property type="term" value="F:protein serine/threonine kinase activity"/>
    <property type="evidence" value="ECO:0007669"/>
    <property type="project" value="TreeGrafter"/>
</dbReference>
<dbReference type="GO" id="GO:0005737">
    <property type="term" value="C:cytoplasm"/>
    <property type="evidence" value="ECO:0007669"/>
    <property type="project" value="TreeGrafter"/>
</dbReference>
<reference evidence="4" key="1">
    <citation type="submission" date="2023-03" db="EMBL/GenBank/DDBJ databases">
        <title>Massive genome expansion in bonnet fungi (Mycena s.s.) driven by repeated elements and novel gene families across ecological guilds.</title>
        <authorList>
            <consortium name="Lawrence Berkeley National Laboratory"/>
            <person name="Harder C.B."/>
            <person name="Miyauchi S."/>
            <person name="Viragh M."/>
            <person name="Kuo A."/>
            <person name="Thoen E."/>
            <person name="Andreopoulos B."/>
            <person name="Lu D."/>
            <person name="Skrede I."/>
            <person name="Drula E."/>
            <person name="Henrissat B."/>
            <person name="Morin E."/>
            <person name="Kohler A."/>
            <person name="Barry K."/>
            <person name="LaButti K."/>
            <person name="Morin E."/>
            <person name="Salamov A."/>
            <person name="Lipzen A."/>
            <person name="Mereny Z."/>
            <person name="Hegedus B."/>
            <person name="Baldrian P."/>
            <person name="Stursova M."/>
            <person name="Weitz H."/>
            <person name="Taylor A."/>
            <person name="Grigoriev I.V."/>
            <person name="Nagy L.G."/>
            <person name="Martin F."/>
            <person name="Kauserud H."/>
        </authorList>
    </citation>
    <scope>NUCLEOTIDE SEQUENCE</scope>
    <source>
        <strain evidence="4">CBHHK067</strain>
    </source>
</reference>
<dbReference type="PANTHER" id="PTHR24346">
    <property type="entry name" value="MAP/MICROTUBULE AFFINITY-REGULATING KINASE"/>
    <property type="match status" value="1"/>
</dbReference>
<sequence length="153" mass="17316">LVDAVRYCYQRGIHHRDLKPDNILSSADGTDIRIADFGTAVDDDLPSSSAGGTRTYMTPDMTHPALTYEPFQSDVWACCITSLNMRSGSFPWRKAVSSDDGWNAFITDDNYLRSKFPISDPLNDLFERCFRPVVSTRPTLLQLRFEIANMQDL</sequence>
<evidence type="ECO:0000256" key="1">
    <source>
        <dbReference type="ARBA" id="ARBA00022741"/>
    </source>
</evidence>
<dbReference type="Pfam" id="PF00069">
    <property type="entry name" value="Pkinase"/>
    <property type="match status" value="1"/>
</dbReference>
<dbReference type="PROSITE" id="PS50011">
    <property type="entry name" value="PROTEIN_KINASE_DOM"/>
    <property type="match status" value="1"/>
</dbReference>
<feature type="non-terminal residue" evidence="4">
    <location>
        <position position="153"/>
    </location>
</feature>
<dbReference type="InterPro" id="IPR000719">
    <property type="entry name" value="Prot_kinase_dom"/>
</dbReference>
<comment type="caution">
    <text evidence="4">The sequence shown here is derived from an EMBL/GenBank/DDBJ whole genome shotgun (WGS) entry which is preliminary data.</text>
</comment>
<evidence type="ECO:0000256" key="2">
    <source>
        <dbReference type="ARBA" id="ARBA00022840"/>
    </source>
</evidence>
<dbReference type="PANTHER" id="PTHR24346:SF30">
    <property type="entry name" value="MATERNAL EMBRYONIC LEUCINE ZIPPER KINASE"/>
    <property type="match status" value="1"/>
</dbReference>
<keyword evidence="4" id="KW-0808">Transferase</keyword>
<evidence type="ECO:0000259" key="3">
    <source>
        <dbReference type="PROSITE" id="PS50011"/>
    </source>
</evidence>
<evidence type="ECO:0000313" key="5">
    <source>
        <dbReference type="Proteomes" id="UP001221757"/>
    </source>
</evidence>
<accession>A0AAD7GHK9</accession>
<feature type="domain" description="Protein kinase" evidence="3">
    <location>
        <begin position="1"/>
        <end position="153"/>
    </location>
</feature>
<organism evidence="4 5">
    <name type="scientific">Mycena rosella</name>
    <name type="common">Pink bonnet</name>
    <name type="synonym">Agaricus rosellus</name>
    <dbReference type="NCBI Taxonomy" id="1033263"/>
    <lineage>
        <taxon>Eukaryota</taxon>
        <taxon>Fungi</taxon>
        <taxon>Dikarya</taxon>
        <taxon>Basidiomycota</taxon>
        <taxon>Agaricomycotina</taxon>
        <taxon>Agaricomycetes</taxon>
        <taxon>Agaricomycetidae</taxon>
        <taxon>Agaricales</taxon>
        <taxon>Marasmiineae</taxon>
        <taxon>Mycenaceae</taxon>
        <taxon>Mycena</taxon>
    </lineage>
</organism>
<dbReference type="Gene3D" id="1.10.510.10">
    <property type="entry name" value="Transferase(Phosphotransferase) domain 1"/>
    <property type="match status" value="1"/>
</dbReference>
<evidence type="ECO:0000313" key="4">
    <source>
        <dbReference type="EMBL" id="KAJ7695431.1"/>
    </source>
</evidence>
<proteinExistence type="predicted"/>
<dbReference type="GO" id="GO:0005524">
    <property type="term" value="F:ATP binding"/>
    <property type="evidence" value="ECO:0007669"/>
    <property type="project" value="UniProtKB-KW"/>
</dbReference>
<dbReference type="InterPro" id="IPR011009">
    <property type="entry name" value="Kinase-like_dom_sf"/>
</dbReference>
<gene>
    <name evidence="4" type="ORF">B0H17DRAFT_841881</name>
</gene>
<dbReference type="Proteomes" id="UP001221757">
    <property type="component" value="Unassembled WGS sequence"/>
</dbReference>
<keyword evidence="5" id="KW-1185">Reference proteome</keyword>
<keyword evidence="2" id="KW-0067">ATP-binding</keyword>
<dbReference type="AlphaFoldDB" id="A0AAD7GHK9"/>
<protein>
    <submittedName>
        <fullName evidence="4">Kinase-like domain-containing protein</fullName>
    </submittedName>
</protein>
<keyword evidence="4" id="KW-0418">Kinase</keyword>
<dbReference type="SMART" id="SM00220">
    <property type="entry name" value="S_TKc"/>
    <property type="match status" value="1"/>
</dbReference>
<name>A0AAD7GHK9_MYCRO</name>
<keyword evidence="1" id="KW-0547">Nucleotide-binding</keyword>
<dbReference type="GO" id="GO:0035556">
    <property type="term" value="P:intracellular signal transduction"/>
    <property type="evidence" value="ECO:0007669"/>
    <property type="project" value="TreeGrafter"/>
</dbReference>
<dbReference type="EMBL" id="JARKIE010000038">
    <property type="protein sequence ID" value="KAJ7695431.1"/>
    <property type="molecule type" value="Genomic_DNA"/>
</dbReference>